<dbReference type="EMBL" id="JABANO010035365">
    <property type="protein sequence ID" value="KAF4703614.1"/>
    <property type="molecule type" value="Genomic_DNA"/>
</dbReference>
<proteinExistence type="predicted"/>
<evidence type="ECO:0000313" key="2">
    <source>
        <dbReference type="EMBL" id="KAF4756478.1"/>
    </source>
</evidence>
<dbReference type="Proteomes" id="UP000574390">
    <property type="component" value="Unassembled WGS sequence"/>
</dbReference>
<dbReference type="Proteomes" id="UP000553632">
    <property type="component" value="Unassembled WGS sequence"/>
</dbReference>
<keyword evidence="3" id="KW-1185">Reference proteome</keyword>
<evidence type="ECO:0000313" key="4">
    <source>
        <dbReference type="Proteomes" id="UP000574390"/>
    </source>
</evidence>
<dbReference type="AlphaFoldDB" id="A0A7J6UHI5"/>
<evidence type="ECO:0000313" key="3">
    <source>
        <dbReference type="Proteomes" id="UP000553632"/>
    </source>
</evidence>
<dbReference type="EMBL" id="JABANM010000137">
    <property type="protein sequence ID" value="KAF4756478.1"/>
    <property type="molecule type" value="Genomic_DNA"/>
</dbReference>
<protein>
    <submittedName>
        <fullName evidence="2">Uncharacterized protein</fullName>
    </submittedName>
</protein>
<name>A0A7J6UHI5_PEROL</name>
<comment type="caution">
    <text evidence="2">The sequence shown here is derived from an EMBL/GenBank/DDBJ whole genome shotgun (WGS) entry which is preliminary data.</text>
</comment>
<sequence length="308" mass="34895">MSDQSRFTRWVKRRLIYYMAATFRLELPSELVRLTWDYVPRAHVYRKIGSHTLGRLQPRNRGIAKWSSTSALVYWCEGIGPECVHDCHVVLNARPHFLLEHTFPPEEAPRALISSFRICLPICRVIGDPIGLCTNPPNNEIFVVFSRHYICKFTVGVNGIATLNGMFELGVGDDARGLGESMVYSGSYVYFKGTADHGARLYAIDSALLRDCFSGKFSTRTGEIEVVLADGWDILHFEVQHVNGVELIAILFDIVGDHCIQILKDELKGDEDFLQIPRTVCALARIAKTIDKNLKEFDTYRSHYATHV</sequence>
<reference evidence="3 4" key="1">
    <citation type="submission" date="2020-04" db="EMBL/GenBank/DDBJ databases">
        <title>Perkinsus olseni comparative genomics.</title>
        <authorList>
            <person name="Bogema D.R."/>
        </authorList>
    </citation>
    <scope>NUCLEOTIDE SEQUENCE [LARGE SCALE GENOMIC DNA]</scope>
    <source>
        <strain evidence="2">ATCC PRA-205</strain>
        <strain evidence="1 3">ATCC PRA-207</strain>
    </source>
</reference>
<accession>A0A7J6UHI5</accession>
<gene>
    <name evidence="2" type="ORF">FOZ62_017608</name>
    <name evidence="1" type="ORF">FOZ63_006285</name>
</gene>
<evidence type="ECO:0000313" key="1">
    <source>
        <dbReference type="EMBL" id="KAF4703614.1"/>
    </source>
</evidence>
<organism evidence="2 4">
    <name type="scientific">Perkinsus olseni</name>
    <name type="common">Perkinsus atlanticus</name>
    <dbReference type="NCBI Taxonomy" id="32597"/>
    <lineage>
        <taxon>Eukaryota</taxon>
        <taxon>Sar</taxon>
        <taxon>Alveolata</taxon>
        <taxon>Perkinsozoa</taxon>
        <taxon>Perkinsea</taxon>
        <taxon>Perkinsida</taxon>
        <taxon>Perkinsidae</taxon>
        <taxon>Perkinsus</taxon>
    </lineage>
</organism>